<reference evidence="1" key="1">
    <citation type="journal article" date="2020" name="mSystems">
        <title>Genome- and Community-Level Interaction Insights into Carbon Utilization and Element Cycling Functions of Hydrothermarchaeota in Hydrothermal Sediment.</title>
        <authorList>
            <person name="Zhou Z."/>
            <person name="Liu Y."/>
            <person name="Xu W."/>
            <person name="Pan J."/>
            <person name="Luo Z.H."/>
            <person name="Li M."/>
        </authorList>
    </citation>
    <scope>NUCLEOTIDE SEQUENCE [LARGE SCALE GENOMIC DNA]</scope>
    <source>
        <strain evidence="1">SpSt-125</strain>
    </source>
</reference>
<accession>A0A7J2U2I3</accession>
<proteinExistence type="predicted"/>
<dbReference type="EMBL" id="DSEU01000021">
    <property type="protein sequence ID" value="HEM66605.1"/>
    <property type="molecule type" value="Genomic_DNA"/>
</dbReference>
<dbReference type="AlphaFoldDB" id="A0A7J2U2I3"/>
<evidence type="ECO:0000313" key="1">
    <source>
        <dbReference type="EMBL" id="HEM66605.1"/>
    </source>
</evidence>
<protein>
    <submittedName>
        <fullName evidence="1">Uncharacterized protein</fullName>
    </submittedName>
</protein>
<comment type="caution">
    <text evidence="1">The sequence shown here is derived from an EMBL/GenBank/DDBJ whole genome shotgun (WGS) entry which is preliminary data.</text>
</comment>
<name>A0A7J2U2I3_9CREN</name>
<organism evidence="1">
    <name type="scientific">Ignisphaera aggregans</name>
    <dbReference type="NCBI Taxonomy" id="334771"/>
    <lineage>
        <taxon>Archaea</taxon>
        <taxon>Thermoproteota</taxon>
        <taxon>Thermoprotei</taxon>
        <taxon>Desulfurococcales</taxon>
        <taxon>Desulfurococcaceae</taxon>
        <taxon>Ignisphaera</taxon>
    </lineage>
</organism>
<sequence length="70" mass="8117">MRFVLISTKTSLKTLFDAIESVEKEADDIKRKLIAELSSGVQLSYKFMWFDVFHRIISIPLHHSLGLHMP</sequence>
<gene>
    <name evidence="1" type="ORF">ENO26_03400</name>
</gene>